<accession>A0ABW4PGD5</accession>
<evidence type="ECO:0000256" key="1">
    <source>
        <dbReference type="ARBA" id="ARBA00022553"/>
    </source>
</evidence>
<dbReference type="Pfam" id="PF00498">
    <property type="entry name" value="FHA"/>
    <property type="match status" value="1"/>
</dbReference>
<dbReference type="InterPro" id="IPR036388">
    <property type="entry name" value="WH-like_DNA-bd_sf"/>
</dbReference>
<dbReference type="SMART" id="SM00240">
    <property type="entry name" value="FHA"/>
    <property type="match status" value="1"/>
</dbReference>
<dbReference type="PROSITE" id="PS50006">
    <property type="entry name" value="FHA_DOMAIN"/>
    <property type="match status" value="1"/>
</dbReference>
<gene>
    <name evidence="3" type="ORF">ACFSJS_06550</name>
</gene>
<dbReference type="CDD" id="cd00060">
    <property type="entry name" value="FHA"/>
    <property type="match status" value="1"/>
</dbReference>
<dbReference type="EMBL" id="JBHUFU010000003">
    <property type="protein sequence ID" value="MFD1829320.1"/>
    <property type="molecule type" value="Genomic_DNA"/>
</dbReference>
<proteinExistence type="predicted"/>
<evidence type="ECO:0000259" key="2">
    <source>
        <dbReference type="PROSITE" id="PS50006"/>
    </source>
</evidence>
<dbReference type="RefSeq" id="WP_380897749.1">
    <property type="nucleotide sequence ID" value="NZ_JBHUFU010000003.1"/>
</dbReference>
<evidence type="ECO:0000313" key="3">
    <source>
        <dbReference type="EMBL" id="MFD1829320.1"/>
    </source>
</evidence>
<dbReference type="InterPro" id="IPR008984">
    <property type="entry name" value="SMAD_FHA_dom_sf"/>
</dbReference>
<dbReference type="SUPFAM" id="SSF49879">
    <property type="entry name" value="SMAD/FHA domain"/>
    <property type="match status" value="1"/>
</dbReference>
<comment type="caution">
    <text evidence="3">The sequence shown here is derived from an EMBL/GenBank/DDBJ whole genome shotgun (WGS) entry which is preliminary data.</text>
</comment>
<dbReference type="Gene3D" id="2.60.200.20">
    <property type="match status" value="1"/>
</dbReference>
<sequence length="262" mass="29277">MSNRPPVRLRVTSPTGKARMYDLEKALYTVGRAAPGYEPDIVLDPDPQGWISRLHCILDREHGQWWVTDHARNGTLLQRGAPDTEVRPVRGRELLRHRDTLLVLGDMVGDEARLYWSLTYLDAHATQPAPPGPAGSRPGIRYDSVGCRVYRVEGGRETLVEGLRPKGHQLLRHMVSLSGGRHAEAVACDHAELIAALWRPPEEWPPGRSYNRTDLAGVVRAVRLRIEPDPADPRILETVPKVGYRLYVHPGPRSRGSGAEWG</sequence>
<feature type="domain" description="FHA" evidence="2">
    <location>
        <begin position="28"/>
        <end position="78"/>
    </location>
</feature>
<keyword evidence="4" id="KW-1185">Reference proteome</keyword>
<evidence type="ECO:0000313" key="4">
    <source>
        <dbReference type="Proteomes" id="UP001597365"/>
    </source>
</evidence>
<dbReference type="Gene3D" id="1.10.10.10">
    <property type="entry name" value="Winged helix-like DNA-binding domain superfamily/Winged helix DNA-binding domain"/>
    <property type="match status" value="1"/>
</dbReference>
<organism evidence="3 4">
    <name type="scientific">Streptomyces desertarenae</name>
    <dbReference type="NCBI Taxonomy" id="2666184"/>
    <lineage>
        <taxon>Bacteria</taxon>
        <taxon>Bacillati</taxon>
        <taxon>Actinomycetota</taxon>
        <taxon>Actinomycetes</taxon>
        <taxon>Kitasatosporales</taxon>
        <taxon>Streptomycetaceae</taxon>
        <taxon>Streptomyces</taxon>
    </lineage>
</organism>
<reference evidence="4" key="1">
    <citation type="journal article" date="2019" name="Int. J. Syst. Evol. Microbiol.">
        <title>The Global Catalogue of Microorganisms (GCM) 10K type strain sequencing project: providing services to taxonomists for standard genome sequencing and annotation.</title>
        <authorList>
            <consortium name="The Broad Institute Genomics Platform"/>
            <consortium name="The Broad Institute Genome Sequencing Center for Infectious Disease"/>
            <person name="Wu L."/>
            <person name="Ma J."/>
        </authorList>
    </citation>
    <scope>NUCLEOTIDE SEQUENCE [LARGE SCALE GENOMIC DNA]</scope>
    <source>
        <strain evidence="4">CGMCC 4.7455</strain>
    </source>
</reference>
<protein>
    <submittedName>
        <fullName evidence="3">FHA domain-containing protein</fullName>
    </submittedName>
</protein>
<dbReference type="Proteomes" id="UP001597365">
    <property type="component" value="Unassembled WGS sequence"/>
</dbReference>
<dbReference type="InterPro" id="IPR000253">
    <property type="entry name" value="FHA_dom"/>
</dbReference>
<name>A0ABW4PGD5_9ACTN</name>
<keyword evidence="1" id="KW-0597">Phosphoprotein</keyword>